<proteinExistence type="predicted"/>
<protein>
    <submittedName>
        <fullName evidence="1">Uncharacterized protein</fullName>
    </submittedName>
</protein>
<evidence type="ECO:0000313" key="1">
    <source>
        <dbReference type="EMBL" id="WMV07368.1"/>
    </source>
</evidence>
<keyword evidence="2" id="KW-1185">Reference proteome</keyword>
<sequence length="29" mass="3212">MSRNCVWISSSRQTNIGQTKIGEQGILCT</sequence>
<accession>A0AAF0PM80</accession>
<dbReference type="AlphaFoldDB" id="A0AAF0PM80"/>
<dbReference type="Proteomes" id="UP001234989">
    <property type="component" value="Chromosome 1"/>
</dbReference>
<dbReference type="EMBL" id="CP133612">
    <property type="protein sequence ID" value="WMV07368.1"/>
    <property type="molecule type" value="Genomic_DNA"/>
</dbReference>
<name>A0AAF0PM80_SOLVR</name>
<evidence type="ECO:0000313" key="2">
    <source>
        <dbReference type="Proteomes" id="UP001234989"/>
    </source>
</evidence>
<gene>
    <name evidence="1" type="ORF">MTR67_000753</name>
</gene>
<reference evidence="1" key="1">
    <citation type="submission" date="2023-08" db="EMBL/GenBank/DDBJ databases">
        <title>A de novo genome assembly of Solanum verrucosum Schlechtendal, a Mexican diploid species geographically isolated from the other diploid A-genome species in potato relatives.</title>
        <authorList>
            <person name="Hosaka K."/>
        </authorList>
    </citation>
    <scope>NUCLEOTIDE SEQUENCE</scope>
    <source>
        <tissue evidence="1">Young leaves</tissue>
    </source>
</reference>
<organism evidence="1 2">
    <name type="scientific">Solanum verrucosum</name>
    <dbReference type="NCBI Taxonomy" id="315347"/>
    <lineage>
        <taxon>Eukaryota</taxon>
        <taxon>Viridiplantae</taxon>
        <taxon>Streptophyta</taxon>
        <taxon>Embryophyta</taxon>
        <taxon>Tracheophyta</taxon>
        <taxon>Spermatophyta</taxon>
        <taxon>Magnoliopsida</taxon>
        <taxon>eudicotyledons</taxon>
        <taxon>Gunneridae</taxon>
        <taxon>Pentapetalae</taxon>
        <taxon>asterids</taxon>
        <taxon>lamiids</taxon>
        <taxon>Solanales</taxon>
        <taxon>Solanaceae</taxon>
        <taxon>Solanoideae</taxon>
        <taxon>Solaneae</taxon>
        <taxon>Solanum</taxon>
    </lineage>
</organism>